<feature type="region of interest" description="Disordered" evidence="1">
    <location>
        <begin position="228"/>
        <end position="248"/>
    </location>
</feature>
<evidence type="ECO:0000313" key="2">
    <source>
        <dbReference type="EMBL" id="RHF53301.1"/>
    </source>
</evidence>
<organism evidence="2 3">
    <name type="scientific">Mitsuokella multacida</name>
    <dbReference type="NCBI Taxonomy" id="52226"/>
    <lineage>
        <taxon>Bacteria</taxon>
        <taxon>Bacillati</taxon>
        <taxon>Bacillota</taxon>
        <taxon>Negativicutes</taxon>
        <taxon>Selenomonadales</taxon>
        <taxon>Selenomonadaceae</taxon>
        <taxon>Mitsuokella</taxon>
    </lineage>
</organism>
<name>A0A414NZ65_9FIRM</name>
<dbReference type="RefSeq" id="WP_118174246.1">
    <property type="nucleotide sequence ID" value="NZ_CBCSRO010000002.1"/>
</dbReference>
<reference evidence="2 3" key="1">
    <citation type="submission" date="2018-08" db="EMBL/GenBank/DDBJ databases">
        <title>A genome reference for cultivated species of the human gut microbiota.</title>
        <authorList>
            <person name="Zou Y."/>
            <person name="Xue W."/>
            <person name="Luo G."/>
        </authorList>
    </citation>
    <scope>NUCLEOTIDE SEQUENCE [LARGE SCALE GENOMIC DNA]</scope>
    <source>
        <strain evidence="2 3">AM25-21AC</strain>
    </source>
</reference>
<comment type="caution">
    <text evidence="2">The sequence shown here is derived from an EMBL/GenBank/DDBJ whole genome shotgun (WGS) entry which is preliminary data.</text>
</comment>
<evidence type="ECO:0000313" key="3">
    <source>
        <dbReference type="Proteomes" id="UP000283442"/>
    </source>
</evidence>
<evidence type="ECO:0000256" key="1">
    <source>
        <dbReference type="SAM" id="MobiDB-lite"/>
    </source>
</evidence>
<gene>
    <name evidence="2" type="ORF">DW674_00075</name>
</gene>
<dbReference type="Proteomes" id="UP000283442">
    <property type="component" value="Unassembled WGS sequence"/>
</dbReference>
<dbReference type="AlphaFoldDB" id="A0A414NZ65"/>
<proteinExistence type="predicted"/>
<sequence length="248" mass="28724">MKEETIEKVREELAGWAYLEELPSSWHGFTLRKIGEPAGDCYDIFTYESEALHKSATAYFHEETHEYKLRIKIGLIELCRIEFITADFAVFEALLKAQLESLLAELETFDPASVSSIVREKEILTWKAGSELPETLEGFSLFIRPAYPVKINNGSYIIIDYVDFSLESSVTVYFNIYRDEFFSEARIWNIPDVNYDFDSNTLPELEERLQTCLVPRLQEVRARAEKEAALRQAKQEHSQTAKEAEEQK</sequence>
<protein>
    <submittedName>
        <fullName evidence="2">Uncharacterized protein</fullName>
    </submittedName>
</protein>
<dbReference type="OrthoDB" id="1633695at2"/>
<dbReference type="EMBL" id="QRHE01000001">
    <property type="protein sequence ID" value="RHF53301.1"/>
    <property type="molecule type" value="Genomic_DNA"/>
</dbReference>
<accession>A0A414NZ65</accession>